<keyword evidence="3" id="KW-1185">Reference proteome</keyword>
<dbReference type="GO" id="GO:0004040">
    <property type="term" value="F:amidase activity"/>
    <property type="evidence" value="ECO:0007669"/>
    <property type="project" value="UniProtKB-EC"/>
</dbReference>
<dbReference type="RefSeq" id="WP_114583576.1">
    <property type="nucleotide sequence ID" value="NZ_QPMH01000026.1"/>
</dbReference>
<evidence type="ECO:0000259" key="1">
    <source>
        <dbReference type="Pfam" id="PF01425"/>
    </source>
</evidence>
<accession>A0A369T530</accession>
<feature type="domain" description="Amidase" evidence="1">
    <location>
        <begin position="15"/>
        <end position="385"/>
    </location>
</feature>
<dbReference type="Gene3D" id="3.90.1300.10">
    <property type="entry name" value="Amidase signature (AS) domain"/>
    <property type="match status" value="1"/>
</dbReference>
<evidence type="ECO:0000313" key="2">
    <source>
        <dbReference type="EMBL" id="RDD60451.1"/>
    </source>
</evidence>
<dbReference type="PANTHER" id="PTHR46310:SF7">
    <property type="entry name" value="AMIDASE 1"/>
    <property type="match status" value="1"/>
</dbReference>
<dbReference type="SUPFAM" id="SSF75304">
    <property type="entry name" value="Amidase signature (AS) enzymes"/>
    <property type="match status" value="1"/>
</dbReference>
<protein>
    <submittedName>
        <fullName evidence="2">Amidase</fullName>
        <ecNumber evidence="2">3.5.1.4</ecNumber>
    </submittedName>
</protein>
<dbReference type="InterPro" id="IPR023631">
    <property type="entry name" value="Amidase_dom"/>
</dbReference>
<dbReference type="EC" id="3.5.1.4" evidence="2"/>
<proteinExistence type="predicted"/>
<dbReference type="Proteomes" id="UP000253941">
    <property type="component" value="Unassembled WGS sequence"/>
</dbReference>
<reference evidence="2 3" key="1">
    <citation type="submission" date="2018-07" db="EMBL/GenBank/DDBJ databases">
        <title>Venubactetium sediminum gen. nov., sp. nov., isolated from a marine solar saltern.</title>
        <authorList>
            <person name="Wang S."/>
        </authorList>
    </citation>
    <scope>NUCLEOTIDE SEQUENCE [LARGE SCALE GENOMIC DNA]</scope>
    <source>
        <strain evidence="2 3">WD2A32</strain>
    </source>
</reference>
<dbReference type="InterPro" id="IPR036928">
    <property type="entry name" value="AS_sf"/>
</dbReference>
<dbReference type="PANTHER" id="PTHR46310">
    <property type="entry name" value="AMIDASE 1"/>
    <property type="match status" value="1"/>
</dbReference>
<dbReference type="AlphaFoldDB" id="A0A369T530"/>
<dbReference type="NCBIfam" id="NF006169">
    <property type="entry name" value="PRK08310.1"/>
    <property type="match status" value="1"/>
</dbReference>
<gene>
    <name evidence="2" type="ORF">DRB17_17775</name>
</gene>
<dbReference type="EMBL" id="QPMH01000026">
    <property type="protein sequence ID" value="RDD60451.1"/>
    <property type="molecule type" value="Genomic_DNA"/>
</dbReference>
<organism evidence="2 3">
    <name type="scientific">Ferruginivarius sediminum</name>
    <dbReference type="NCBI Taxonomy" id="2661937"/>
    <lineage>
        <taxon>Bacteria</taxon>
        <taxon>Pseudomonadati</taxon>
        <taxon>Pseudomonadota</taxon>
        <taxon>Alphaproteobacteria</taxon>
        <taxon>Rhodospirillales</taxon>
        <taxon>Rhodospirillaceae</taxon>
        <taxon>Ferruginivarius</taxon>
    </lineage>
</organism>
<comment type="caution">
    <text evidence="2">The sequence shown here is derived from an EMBL/GenBank/DDBJ whole genome shotgun (WGS) entry which is preliminary data.</text>
</comment>
<evidence type="ECO:0000313" key="3">
    <source>
        <dbReference type="Proteomes" id="UP000253941"/>
    </source>
</evidence>
<keyword evidence="2" id="KW-0378">Hydrolase</keyword>
<dbReference type="Pfam" id="PF01425">
    <property type="entry name" value="Amidase"/>
    <property type="match status" value="1"/>
</dbReference>
<sequence length="404" mass="42236">MLDTLGAFVPEGALDRREIEVGPLSGLTFAVKDLFAVKGVAATCGNPDWARTHAPATENAPPVRACLDAGAHLLGRTVMDELAYSLSGRNPHFGTPTNTNAPGRLTGGSSCGSAAAVAGGMVDFALGTDTGGSIRVPASYCGLFGLRPTHGAISLDGAMALAPSFDTVGWFTREAELLRAVGDVLLPPAPEGAPAEPRSLVVAEDAWALATPDAQAALRPWVERLQYRLGQAKTVSLDEAGKGLGAWMDCFRTIQAREAHAEFADWIARERPVFGPEMQERWDFVRSVTAEAAEAAAEARQRYRARMTELTGEGAVICLPCAAGPAPRLDASAEALADHRGRTLQITAPAGLAGLPQVALPVATVEGVPLGLGLIGPKGSDRMLLDFAVSLCGETRHDPGARFD</sequence>
<name>A0A369T530_9PROT</name>